<dbReference type="CDD" id="cd02440">
    <property type="entry name" value="AdoMet_MTases"/>
    <property type="match status" value="1"/>
</dbReference>
<dbReference type="GO" id="GO:0004719">
    <property type="term" value="F:protein-L-isoaspartate (D-aspartate) O-methyltransferase activity"/>
    <property type="evidence" value="ECO:0007669"/>
    <property type="project" value="InterPro"/>
</dbReference>
<keyword evidence="5" id="KW-1185">Reference proteome</keyword>
<dbReference type="GO" id="GO:0005737">
    <property type="term" value="C:cytoplasm"/>
    <property type="evidence" value="ECO:0007669"/>
    <property type="project" value="TreeGrafter"/>
</dbReference>
<evidence type="ECO:0000256" key="3">
    <source>
        <dbReference type="ARBA" id="ARBA00030757"/>
    </source>
</evidence>
<keyword evidence="4" id="KW-0808">Transferase</keyword>
<evidence type="ECO:0000313" key="5">
    <source>
        <dbReference type="Proteomes" id="UP000193900"/>
    </source>
</evidence>
<protein>
    <recommendedName>
        <fullName evidence="2">Protein-L-isoaspartate O-methyltransferase</fullName>
    </recommendedName>
    <alternativeName>
        <fullName evidence="3">Protein L-isoaspartyl methyltransferase</fullName>
    </alternativeName>
</protein>
<sequence>MVDTQVRPSDVTKFPIIDAMLSVPREAYVPHDLREAAYIGENLALGDGRVMLEPRSFAKLLDAVAVQPTDVVLDLGCGLGYSTAVLAHMAEFVVAIEDDEARAAEAQSTLSEQGVDNAAVVHGPLAEGAADSGPYDVILLEGAVETVPDSLIDQIKDGGRIGAIFSEGTLGVARIGHKSGGRLTWRYEFNASAPVLAGFRRAPSFAL</sequence>
<dbReference type="AlphaFoldDB" id="A0A1Y5SWM2"/>
<dbReference type="Gene3D" id="3.40.50.150">
    <property type="entry name" value="Vaccinia Virus protein VP39"/>
    <property type="match status" value="1"/>
</dbReference>
<organism evidence="4 5">
    <name type="scientific">Roseisalinus antarcticus</name>
    <dbReference type="NCBI Taxonomy" id="254357"/>
    <lineage>
        <taxon>Bacteria</taxon>
        <taxon>Pseudomonadati</taxon>
        <taxon>Pseudomonadota</taxon>
        <taxon>Alphaproteobacteria</taxon>
        <taxon>Rhodobacterales</taxon>
        <taxon>Roseobacteraceae</taxon>
        <taxon>Roseisalinus</taxon>
    </lineage>
</organism>
<keyword evidence="4" id="KW-0489">Methyltransferase</keyword>
<proteinExistence type="inferred from homology"/>
<dbReference type="GO" id="GO:0032259">
    <property type="term" value="P:methylation"/>
    <property type="evidence" value="ECO:0007669"/>
    <property type="project" value="UniProtKB-KW"/>
</dbReference>
<reference evidence="4 5" key="1">
    <citation type="submission" date="2017-03" db="EMBL/GenBank/DDBJ databases">
        <authorList>
            <person name="Afonso C.L."/>
            <person name="Miller P.J."/>
            <person name="Scott M.A."/>
            <person name="Spackman E."/>
            <person name="Goraichik I."/>
            <person name="Dimitrov K.M."/>
            <person name="Suarez D.L."/>
            <person name="Swayne D.E."/>
        </authorList>
    </citation>
    <scope>NUCLEOTIDE SEQUENCE [LARGE SCALE GENOMIC DNA]</scope>
    <source>
        <strain evidence="4 5">CECT 7023</strain>
    </source>
</reference>
<dbReference type="PANTHER" id="PTHR11579:SF18">
    <property type="entry name" value="PROTEIN-L-ISOASPARTATE O-METHYLTRANSFERASE"/>
    <property type="match status" value="1"/>
</dbReference>
<comment type="similarity">
    <text evidence="1">Belongs to the methyltransferase superfamily. L-isoaspartyl/D-aspartyl protein methyltransferase family.</text>
</comment>
<dbReference type="InterPro" id="IPR000682">
    <property type="entry name" value="PCMT"/>
</dbReference>
<evidence type="ECO:0000256" key="1">
    <source>
        <dbReference type="ARBA" id="ARBA00005369"/>
    </source>
</evidence>
<dbReference type="SUPFAM" id="SSF53335">
    <property type="entry name" value="S-adenosyl-L-methionine-dependent methyltransferases"/>
    <property type="match status" value="1"/>
</dbReference>
<accession>A0A1Y5SWM2</accession>
<gene>
    <name evidence="4" type="primary">pcm_1</name>
    <name evidence="4" type="ORF">ROA7023_01938</name>
</gene>
<evidence type="ECO:0000313" key="4">
    <source>
        <dbReference type="EMBL" id="SLN46724.1"/>
    </source>
</evidence>
<evidence type="ECO:0000256" key="2">
    <source>
        <dbReference type="ARBA" id="ARBA00013346"/>
    </source>
</evidence>
<dbReference type="EMBL" id="FWFZ01000008">
    <property type="protein sequence ID" value="SLN46724.1"/>
    <property type="molecule type" value="Genomic_DNA"/>
</dbReference>
<dbReference type="InterPro" id="IPR029063">
    <property type="entry name" value="SAM-dependent_MTases_sf"/>
</dbReference>
<dbReference type="PANTHER" id="PTHR11579">
    <property type="entry name" value="PROTEIN-L-ISOASPARTATE O-METHYLTRANSFERASE"/>
    <property type="match status" value="1"/>
</dbReference>
<name>A0A1Y5SWM2_9RHOB</name>
<dbReference type="Pfam" id="PF01135">
    <property type="entry name" value="PCMT"/>
    <property type="match status" value="1"/>
</dbReference>
<dbReference type="Proteomes" id="UP000193900">
    <property type="component" value="Unassembled WGS sequence"/>
</dbReference>